<comment type="caution">
    <text evidence="2">The sequence shown here is derived from an EMBL/GenBank/DDBJ whole genome shotgun (WGS) entry which is preliminary data.</text>
</comment>
<evidence type="ECO:0000313" key="2">
    <source>
        <dbReference type="EMBL" id="MEU0712158.1"/>
    </source>
</evidence>
<evidence type="ECO:0000256" key="1">
    <source>
        <dbReference type="SAM" id="MobiDB-lite"/>
    </source>
</evidence>
<dbReference type="RefSeq" id="WP_359807236.1">
    <property type="nucleotide sequence ID" value="NZ_JBEXZQ010000066.1"/>
</dbReference>
<proteinExistence type="predicted"/>
<reference evidence="2 3" key="1">
    <citation type="submission" date="2024-06" db="EMBL/GenBank/DDBJ databases">
        <title>The Natural Products Discovery Center: Release of the First 8490 Sequenced Strains for Exploring Actinobacteria Biosynthetic Diversity.</title>
        <authorList>
            <person name="Kalkreuter E."/>
            <person name="Kautsar S.A."/>
            <person name="Yang D."/>
            <person name="Bader C.D."/>
            <person name="Teijaro C.N."/>
            <person name="Fluegel L."/>
            <person name="Davis C.M."/>
            <person name="Simpson J.R."/>
            <person name="Lauterbach L."/>
            <person name="Steele A.D."/>
            <person name="Gui C."/>
            <person name="Meng S."/>
            <person name="Li G."/>
            <person name="Viehrig K."/>
            <person name="Ye F."/>
            <person name="Su P."/>
            <person name="Kiefer A.F."/>
            <person name="Nichols A."/>
            <person name="Cepeda A.J."/>
            <person name="Yan W."/>
            <person name="Fan B."/>
            <person name="Jiang Y."/>
            <person name="Adhikari A."/>
            <person name="Zheng C.-J."/>
            <person name="Schuster L."/>
            <person name="Cowan T.M."/>
            <person name="Smanski M.J."/>
            <person name="Chevrette M.G."/>
            <person name="De Carvalho L.P.S."/>
            <person name="Shen B."/>
        </authorList>
    </citation>
    <scope>NUCLEOTIDE SEQUENCE [LARGE SCALE GENOMIC DNA]</scope>
    <source>
        <strain evidence="2 3">NPDC006337</strain>
    </source>
</reference>
<evidence type="ECO:0000313" key="3">
    <source>
        <dbReference type="Proteomes" id="UP001550378"/>
    </source>
</evidence>
<organism evidence="2 3">
    <name type="scientific">Streptomyces lavendulocolor</name>
    <dbReference type="NCBI Taxonomy" id="67316"/>
    <lineage>
        <taxon>Bacteria</taxon>
        <taxon>Bacillati</taxon>
        <taxon>Actinomycetota</taxon>
        <taxon>Actinomycetes</taxon>
        <taxon>Kitasatosporales</taxon>
        <taxon>Streptomycetaceae</taxon>
        <taxon>Streptomyces</taxon>
    </lineage>
</organism>
<dbReference type="EMBL" id="JBEXZR010000050">
    <property type="protein sequence ID" value="MEU0712158.1"/>
    <property type="molecule type" value="Genomic_DNA"/>
</dbReference>
<protein>
    <submittedName>
        <fullName evidence="2">Uncharacterized protein</fullName>
    </submittedName>
</protein>
<dbReference type="Proteomes" id="UP001550378">
    <property type="component" value="Unassembled WGS sequence"/>
</dbReference>
<accession>A0ABV2WFL9</accession>
<feature type="compositionally biased region" description="Basic residues" evidence="1">
    <location>
        <begin position="57"/>
        <end position="66"/>
    </location>
</feature>
<keyword evidence="3" id="KW-1185">Reference proteome</keyword>
<sequence>MVADDAPRYEPPSPAVDWSPGGAPGCEAPRLRPYVYRPRRQVTGPEEGGAALLRPPTRLRRALGTA</sequence>
<name>A0ABV2WFL9_9ACTN</name>
<feature type="region of interest" description="Disordered" evidence="1">
    <location>
        <begin position="1"/>
        <end position="66"/>
    </location>
</feature>
<gene>
    <name evidence="2" type="ORF">ABZ508_32875</name>
</gene>